<protein>
    <submittedName>
        <fullName evidence="3">Putative endonuclease</fullName>
    </submittedName>
</protein>
<feature type="domain" description="GIY-YIG" evidence="2">
    <location>
        <begin position="2"/>
        <end position="78"/>
    </location>
</feature>
<organism evidence="3 4">
    <name type="scientific">Thiohalomonas denitrificans</name>
    <dbReference type="NCBI Taxonomy" id="415747"/>
    <lineage>
        <taxon>Bacteria</taxon>
        <taxon>Pseudomonadati</taxon>
        <taxon>Pseudomonadota</taxon>
        <taxon>Gammaproteobacteria</taxon>
        <taxon>Thiohalomonadales</taxon>
        <taxon>Thiohalomonadaceae</taxon>
        <taxon>Thiohalomonas</taxon>
    </lineage>
</organism>
<keyword evidence="3" id="KW-0378">Hydrolase</keyword>
<keyword evidence="3" id="KW-0540">Nuclease</keyword>
<dbReference type="InterPro" id="IPR035901">
    <property type="entry name" value="GIY-YIG_endonuc_sf"/>
</dbReference>
<dbReference type="Pfam" id="PF01541">
    <property type="entry name" value="GIY-YIG"/>
    <property type="match status" value="1"/>
</dbReference>
<dbReference type="GO" id="GO:0004519">
    <property type="term" value="F:endonuclease activity"/>
    <property type="evidence" value="ECO:0007669"/>
    <property type="project" value="UniProtKB-KW"/>
</dbReference>
<name>A0A1G5Q7R2_9GAMM</name>
<dbReference type="Proteomes" id="UP000199648">
    <property type="component" value="Unassembled WGS sequence"/>
</dbReference>
<evidence type="ECO:0000259" key="2">
    <source>
        <dbReference type="PROSITE" id="PS50164"/>
    </source>
</evidence>
<dbReference type="SUPFAM" id="SSF82771">
    <property type="entry name" value="GIY-YIG endonuclease"/>
    <property type="match status" value="1"/>
</dbReference>
<dbReference type="AlphaFoldDB" id="A0A1G5Q7R2"/>
<accession>A0A1G5Q7R2</accession>
<keyword evidence="3" id="KW-0255">Endonuclease</keyword>
<dbReference type="PANTHER" id="PTHR34477">
    <property type="entry name" value="UPF0213 PROTEIN YHBQ"/>
    <property type="match status" value="1"/>
</dbReference>
<dbReference type="STRING" id="415747.SAMN03097708_01489"/>
<dbReference type="PANTHER" id="PTHR34477:SF1">
    <property type="entry name" value="UPF0213 PROTEIN YHBQ"/>
    <property type="match status" value="1"/>
</dbReference>
<proteinExistence type="inferred from homology"/>
<dbReference type="InterPro" id="IPR050190">
    <property type="entry name" value="UPF0213_domain"/>
</dbReference>
<reference evidence="3 4" key="1">
    <citation type="submission" date="2016-10" db="EMBL/GenBank/DDBJ databases">
        <authorList>
            <person name="de Groot N.N."/>
        </authorList>
    </citation>
    <scope>NUCLEOTIDE SEQUENCE [LARGE SCALE GENOMIC DNA]</scope>
    <source>
        <strain evidence="3 4">HLD2</strain>
    </source>
</reference>
<dbReference type="CDD" id="cd10456">
    <property type="entry name" value="GIY-YIG_UPF0213"/>
    <property type="match status" value="1"/>
</dbReference>
<evidence type="ECO:0000313" key="3">
    <source>
        <dbReference type="EMBL" id="SCZ57707.1"/>
    </source>
</evidence>
<dbReference type="Gene3D" id="3.40.1440.10">
    <property type="entry name" value="GIY-YIG endonuclease"/>
    <property type="match status" value="1"/>
</dbReference>
<dbReference type="RefSeq" id="WP_092994767.1">
    <property type="nucleotide sequence ID" value="NZ_FMWD01000004.1"/>
</dbReference>
<keyword evidence="4" id="KW-1185">Reference proteome</keyword>
<sequence>MADWHVYIVCCADGTLYTGVARDVERRVAEHNGGPRGARYTRGRRPVELVYREAATDRAAACRREASIKGLSRSQKEALIRAAIAVPMLS</sequence>
<comment type="similarity">
    <text evidence="1">Belongs to the UPF0213 family.</text>
</comment>
<evidence type="ECO:0000256" key="1">
    <source>
        <dbReference type="ARBA" id="ARBA00007435"/>
    </source>
</evidence>
<evidence type="ECO:0000313" key="4">
    <source>
        <dbReference type="Proteomes" id="UP000199648"/>
    </source>
</evidence>
<gene>
    <name evidence="3" type="ORF">SAMN03097708_01489</name>
</gene>
<dbReference type="PROSITE" id="PS50164">
    <property type="entry name" value="GIY_YIG"/>
    <property type="match status" value="1"/>
</dbReference>
<dbReference type="EMBL" id="FMWD01000004">
    <property type="protein sequence ID" value="SCZ57707.1"/>
    <property type="molecule type" value="Genomic_DNA"/>
</dbReference>
<dbReference type="OrthoDB" id="9797095at2"/>
<dbReference type="InterPro" id="IPR000305">
    <property type="entry name" value="GIY-YIG_endonuc"/>
</dbReference>